<dbReference type="GO" id="GO:0016874">
    <property type="term" value="F:ligase activity"/>
    <property type="evidence" value="ECO:0007669"/>
    <property type="project" value="UniProtKB-KW"/>
</dbReference>
<evidence type="ECO:0000259" key="2">
    <source>
        <dbReference type="SMART" id="SM00881"/>
    </source>
</evidence>
<keyword evidence="1" id="KW-0816">Tricarboxylic acid cycle</keyword>
<keyword evidence="4" id="KW-1185">Reference proteome</keyword>
<dbReference type="InterPro" id="IPR016102">
    <property type="entry name" value="Succinyl-CoA_synth-like"/>
</dbReference>
<dbReference type="AlphaFoldDB" id="W4HJ76"/>
<dbReference type="SUPFAM" id="SSF51735">
    <property type="entry name" value="NAD(P)-binding Rossmann-fold domains"/>
    <property type="match status" value="1"/>
</dbReference>
<dbReference type="eggNOG" id="COG0045">
    <property type="taxonomic scope" value="Bacteria"/>
</dbReference>
<dbReference type="SUPFAM" id="SSF56059">
    <property type="entry name" value="Glutathione synthetase ATP-binding domain-like"/>
    <property type="match status" value="1"/>
</dbReference>
<dbReference type="SMART" id="SM00881">
    <property type="entry name" value="CoA_binding"/>
    <property type="match status" value="1"/>
</dbReference>
<dbReference type="Gene3D" id="3.30.470.20">
    <property type="entry name" value="ATP-grasp fold, B domain"/>
    <property type="match status" value="1"/>
</dbReference>
<dbReference type="Gene3D" id="3.40.50.720">
    <property type="entry name" value="NAD(P)-binding Rossmann-like Domain"/>
    <property type="match status" value="1"/>
</dbReference>
<keyword evidence="3" id="KW-0436">Ligase</keyword>
<dbReference type="Gene3D" id="3.40.50.261">
    <property type="entry name" value="Succinyl-CoA synthetase domains"/>
    <property type="match status" value="2"/>
</dbReference>
<dbReference type="GO" id="GO:0006099">
    <property type="term" value="P:tricarboxylic acid cycle"/>
    <property type="evidence" value="ECO:0007669"/>
    <property type="project" value="UniProtKB-KW"/>
</dbReference>
<comment type="caution">
    <text evidence="3">The sequence shown here is derived from an EMBL/GenBank/DDBJ whole genome shotgun (WGS) entry which is preliminary data.</text>
</comment>
<dbReference type="Proteomes" id="UP000019063">
    <property type="component" value="Unassembled WGS sequence"/>
</dbReference>
<evidence type="ECO:0000313" key="4">
    <source>
        <dbReference type="Proteomes" id="UP000019063"/>
    </source>
</evidence>
<feature type="domain" description="CoA-binding" evidence="2">
    <location>
        <begin position="15"/>
        <end position="110"/>
    </location>
</feature>
<name>W4HJ76_9RHOB</name>
<dbReference type="Pfam" id="PF13380">
    <property type="entry name" value="CoA_binding_2"/>
    <property type="match status" value="1"/>
</dbReference>
<dbReference type="RefSeq" id="WP_051487766.1">
    <property type="nucleotide sequence ID" value="NZ_AQQW01000008.1"/>
</dbReference>
<dbReference type="PANTHER" id="PTHR42793">
    <property type="entry name" value="COA BINDING DOMAIN CONTAINING PROTEIN"/>
    <property type="match status" value="1"/>
</dbReference>
<dbReference type="SUPFAM" id="SSF52210">
    <property type="entry name" value="Succinyl-CoA synthetase domains"/>
    <property type="match status" value="2"/>
</dbReference>
<dbReference type="InterPro" id="IPR032875">
    <property type="entry name" value="Succ_CoA_lig_flav_dom"/>
</dbReference>
<evidence type="ECO:0000256" key="1">
    <source>
        <dbReference type="ARBA" id="ARBA00022532"/>
    </source>
</evidence>
<protein>
    <submittedName>
        <fullName evidence="3">6-carboxyhexanoate--CoA ligase</fullName>
    </submittedName>
</protein>
<organism evidence="3 4">
    <name type="scientific">Roseivivax marinus</name>
    <dbReference type="NCBI Taxonomy" id="1379903"/>
    <lineage>
        <taxon>Bacteria</taxon>
        <taxon>Pseudomonadati</taxon>
        <taxon>Pseudomonadota</taxon>
        <taxon>Alphaproteobacteria</taxon>
        <taxon>Rhodobacterales</taxon>
        <taxon>Roseobacteraceae</taxon>
        <taxon>Roseivivax</taxon>
    </lineage>
</organism>
<dbReference type="eggNOG" id="COG1042">
    <property type="taxonomic scope" value="Bacteria"/>
</dbReference>
<dbReference type="GO" id="GO:0005524">
    <property type="term" value="F:ATP binding"/>
    <property type="evidence" value="ECO:0007669"/>
    <property type="project" value="InterPro"/>
</dbReference>
<dbReference type="Pfam" id="PF13607">
    <property type="entry name" value="Succ_CoA_lig"/>
    <property type="match status" value="1"/>
</dbReference>
<accession>W4HJ76</accession>
<dbReference type="InterPro" id="IPR003781">
    <property type="entry name" value="CoA-bd"/>
</dbReference>
<sequence>MTAETPFPDDICATLFAPKSVAVVGASADPTKTGGRPVHYLQKHGFTGAIYPVNPKVEKIAGLTCYASVSDLPEAPDVAIVLLGAARAADAVRDLAARGTRVAIVLASGFAEVGASGAARQDDLRAAAGDMRILGPNTIGAINLADAIVLSASGALEGEDLPVGAISVASQSGGILGALLSRGAARGIGFRRLASTGNELDLDIADLIDHYVRDPDTRVIAAYVEGIRSVDRFRAAAERARAAGKPLVVYKVGRSESGARAAVSHTGAMAGEDRVYDALFRQVGAIRAQTFSDLLDVPAMLATGRRMAGPRVAVLTSTGGAGSLIADSCGVAGLDVPELDAATAVRLQEILGEEAPMTGNPVDVTLAGVKPDIMTAATEALLTSESVDGVAVVVGSSALAQPEIAVGAIRAGAARSDKPLIAYVSPHAPHIALDLNRQGIPAFTAPETCATAFLAASARSGGAAAAVASAAPIASNLSAGPMDEMAALGLFADHGIHNPGLRRVTDAAGARAAAAELGGRVVLKVLSSKIAHKSDVGGVKVGLTPDTVGPALEHMARGLAAQGLPHDAFLVAGMVGGGVELIAGVRRDPQLGPMLLLGAGGVLAELTDDTAIRLLPITRADAEEMVAELAISKLLAGYRGAAPHDVPALVDAVMALGQLAASLGDRLSEAEINPLFVMPEDEGVVAADGLVILT</sequence>
<dbReference type="InterPro" id="IPR036291">
    <property type="entry name" value="NAD(P)-bd_dom_sf"/>
</dbReference>
<dbReference type="Gene3D" id="3.30.1490.20">
    <property type="entry name" value="ATP-grasp fold, A domain"/>
    <property type="match status" value="1"/>
</dbReference>
<dbReference type="PATRIC" id="fig|1317118.6.peg.2702"/>
<dbReference type="InterPro" id="IPR013815">
    <property type="entry name" value="ATP_grasp_subdomain_1"/>
</dbReference>
<dbReference type="EMBL" id="AQQW01000008">
    <property type="protein sequence ID" value="ETW12040.1"/>
    <property type="molecule type" value="Genomic_DNA"/>
</dbReference>
<dbReference type="Pfam" id="PF13549">
    <property type="entry name" value="ATP-grasp_5"/>
    <property type="match status" value="1"/>
</dbReference>
<proteinExistence type="predicted"/>
<dbReference type="PANTHER" id="PTHR42793:SF4">
    <property type="entry name" value="BLL6376 PROTEIN"/>
    <property type="match status" value="1"/>
</dbReference>
<gene>
    <name evidence="3" type="ORF">ATO8_13132</name>
</gene>
<evidence type="ECO:0000313" key="3">
    <source>
        <dbReference type="EMBL" id="ETW12040.1"/>
    </source>
</evidence>
<dbReference type="STRING" id="1379903.ATO8_13132"/>
<reference evidence="3 4" key="1">
    <citation type="journal article" date="2014" name="Antonie Van Leeuwenhoek">
        <title>Roseivivax atlanticus sp. nov., isolated from surface seawater of the Atlantic Ocean.</title>
        <authorList>
            <person name="Li G."/>
            <person name="Lai Q."/>
            <person name="Liu X."/>
            <person name="Sun F."/>
            <person name="Shao Z."/>
        </authorList>
    </citation>
    <scope>NUCLEOTIDE SEQUENCE [LARGE SCALE GENOMIC DNA]</scope>
    <source>
        <strain evidence="3 4">22II-s10s</strain>
    </source>
</reference>